<comment type="subcellular location">
    <subcellularLocation>
        <location evidence="2">Secreted</location>
    </subcellularLocation>
</comment>
<evidence type="ECO:0000313" key="7">
    <source>
        <dbReference type="EMBL" id="MBS9339027.1"/>
    </source>
</evidence>
<comment type="function">
    <text evidence="1">Acts as a pheromone, induces cells to develop competence for genetic transformation.</text>
</comment>
<evidence type="ECO:0000256" key="4">
    <source>
        <dbReference type="ARBA" id="ARBA00022525"/>
    </source>
</evidence>
<proteinExistence type="inferred from homology"/>
<reference evidence="7 8" key="1">
    <citation type="submission" date="2020-02" db="EMBL/GenBank/DDBJ databases">
        <title>Fructobacillus sp. isolated from paper mulberry of Taiwan.</title>
        <authorList>
            <person name="Lin S.-T."/>
        </authorList>
    </citation>
    <scope>NUCLEOTIDE SEQUENCE [LARGE SCALE GENOMIC DNA]</scope>
    <source>
        <strain evidence="7 8">M2-14</strain>
    </source>
</reference>
<dbReference type="RefSeq" id="WP_213809312.1">
    <property type="nucleotide sequence ID" value="NZ_JAAMFK010000006.1"/>
</dbReference>
<evidence type="ECO:0000256" key="2">
    <source>
        <dbReference type="ARBA" id="ARBA00004613"/>
    </source>
</evidence>
<evidence type="ECO:0000256" key="6">
    <source>
        <dbReference type="ARBA" id="ARBA00023287"/>
    </source>
</evidence>
<dbReference type="Proteomes" id="UP001519504">
    <property type="component" value="Unassembled WGS sequence"/>
</dbReference>
<comment type="caution">
    <text evidence="7">The sequence shown here is derived from an EMBL/GenBank/DDBJ whole genome shotgun (WGS) entry which is preliminary data.</text>
</comment>
<evidence type="ECO:0000313" key="8">
    <source>
        <dbReference type="Proteomes" id="UP001519504"/>
    </source>
</evidence>
<name>A0ABS5R4F1_9LACO</name>
<comment type="similarity">
    <text evidence="3">Belongs to the ComC family.</text>
</comment>
<dbReference type="Pfam" id="PF03047">
    <property type="entry name" value="ComC"/>
    <property type="match status" value="1"/>
</dbReference>
<protein>
    <submittedName>
        <fullName evidence="7">ComC/BlpC family leader-containing pheromone/bacteriocin</fullName>
    </submittedName>
</protein>
<keyword evidence="5" id="KW-0588">Pheromone</keyword>
<evidence type="ECO:0000256" key="5">
    <source>
        <dbReference type="ARBA" id="ARBA00023044"/>
    </source>
</evidence>
<evidence type="ECO:0000256" key="3">
    <source>
        <dbReference type="ARBA" id="ARBA00009039"/>
    </source>
</evidence>
<evidence type="ECO:0000256" key="1">
    <source>
        <dbReference type="ARBA" id="ARBA00002667"/>
    </source>
</evidence>
<dbReference type="InterPro" id="IPR004288">
    <property type="entry name" value="Competence_ComC"/>
</dbReference>
<accession>A0ABS5R4F1</accession>
<organism evidence="7 8">
    <name type="scientific">Fructobacillus broussonetiae</name>
    <dbReference type="NCBI Taxonomy" id="2713173"/>
    <lineage>
        <taxon>Bacteria</taxon>
        <taxon>Bacillati</taxon>
        <taxon>Bacillota</taxon>
        <taxon>Bacilli</taxon>
        <taxon>Lactobacillales</taxon>
        <taxon>Lactobacillaceae</taxon>
        <taxon>Fructobacillus</taxon>
    </lineage>
</organism>
<keyword evidence="4" id="KW-0964">Secreted</keyword>
<sequence>MKESVLNQFSGLTNDELANLKGGLGFCHILSIAEFGKGFIDGLTGH</sequence>
<keyword evidence="8" id="KW-1185">Reference proteome</keyword>
<keyword evidence="6" id="KW-0178">Competence</keyword>
<dbReference type="EMBL" id="JAAMFK010000006">
    <property type="protein sequence ID" value="MBS9339027.1"/>
    <property type="molecule type" value="Genomic_DNA"/>
</dbReference>
<gene>
    <name evidence="7" type="ORF">G6R29_05255</name>
</gene>